<protein>
    <submittedName>
        <fullName evidence="2">Uncharacterized protein</fullName>
    </submittedName>
</protein>
<evidence type="ECO:0000313" key="2">
    <source>
        <dbReference type="EMBL" id="KAA6435181.1"/>
    </source>
</evidence>
<keyword evidence="1" id="KW-0472">Membrane</keyword>
<dbReference type="RefSeq" id="WP_146355789.1">
    <property type="nucleotide sequence ID" value="NZ_JBFBFL010000001.1"/>
</dbReference>
<sequence length="59" mass="6448">MEATWTSAATADPTWIVLLAALGVVGAAATVVLLVLQREPRTRADRERIARRREPRGAH</sequence>
<evidence type="ECO:0000256" key="1">
    <source>
        <dbReference type="SAM" id="Phobius"/>
    </source>
</evidence>
<dbReference type="EMBL" id="VOIR01000012">
    <property type="protein sequence ID" value="KAA6435181.1"/>
    <property type="molecule type" value="Genomic_DNA"/>
</dbReference>
<reference evidence="2 3" key="1">
    <citation type="submission" date="2019-08" db="EMBL/GenBank/DDBJ databases">
        <title>Agrococcus lahaulensis sp. nov., isolated from a cold desert of the Indian Himalayas.</title>
        <authorList>
            <person name="Qu J.H."/>
        </authorList>
    </citation>
    <scope>NUCLEOTIDE SEQUENCE [LARGE SCALE GENOMIC DNA]</scope>
    <source>
        <strain evidence="2 3">NS18</strain>
    </source>
</reference>
<comment type="caution">
    <text evidence="2">The sequence shown here is derived from an EMBL/GenBank/DDBJ whole genome shotgun (WGS) entry which is preliminary data.</text>
</comment>
<dbReference type="AlphaFoldDB" id="A0A5M8QJ60"/>
<feature type="transmembrane region" description="Helical" evidence="1">
    <location>
        <begin position="15"/>
        <end position="36"/>
    </location>
</feature>
<organism evidence="2 3">
    <name type="scientific">Agrococcus sediminis</name>
    <dbReference type="NCBI Taxonomy" id="2599924"/>
    <lineage>
        <taxon>Bacteria</taxon>
        <taxon>Bacillati</taxon>
        <taxon>Actinomycetota</taxon>
        <taxon>Actinomycetes</taxon>
        <taxon>Micrococcales</taxon>
        <taxon>Microbacteriaceae</taxon>
        <taxon>Agrococcus</taxon>
    </lineage>
</organism>
<evidence type="ECO:0000313" key="3">
    <source>
        <dbReference type="Proteomes" id="UP000323221"/>
    </source>
</evidence>
<gene>
    <name evidence="2" type="ORF">FQ330_05355</name>
</gene>
<dbReference type="Proteomes" id="UP000323221">
    <property type="component" value="Unassembled WGS sequence"/>
</dbReference>
<keyword evidence="3" id="KW-1185">Reference proteome</keyword>
<keyword evidence="1" id="KW-0812">Transmembrane</keyword>
<accession>A0A5M8QJ60</accession>
<name>A0A5M8QJ60_9MICO</name>
<keyword evidence="1" id="KW-1133">Transmembrane helix</keyword>
<proteinExistence type="predicted"/>